<keyword evidence="1" id="KW-0677">Repeat</keyword>
<dbReference type="PANTHER" id="PTHR22777:SF17">
    <property type="entry name" value="UPF0053 PROTEIN SLL0260"/>
    <property type="match status" value="1"/>
</dbReference>
<evidence type="ECO:0000256" key="2">
    <source>
        <dbReference type="ARBA" id="ARBA00023122"/>
    </source>
</evidence>
<organism evidence="3 4">
    <name type="scientific">Clostridium beijerinckii</name>
    <name type="common">Clostridium MP</name>
    <dbReference type="NCBI Taxonomy" id="1520"/>
    <lineage>
        <taxon>Bacteria</taxon>
        <taxon>Bacillati</taxon>
        <taxon>Bacillota</taxon>
        <taxon>Clostridia</taxon>
        <taxon>Eubacteriales</taxon>
        <taxon>Clostridiaceae</taxon>
        <taxon>Clostridium</taxon>
    </lineage>
</organism>
<gene>
    <name evidence="3" type="ORF">CBEIBR21_11925</name>
</gene>
<dbReference type="Proteomes" id="UP000190959">
    <property type="component" value="Unassembled WGS sequence"/>
</dbReference>
<comment type="caution">
    <text evidence="3">The sequence shown here is derived from an EMBL/GenBank/DDBJ whole genome shotgun (WGS) entry which is preliminary data.</text>
</comment>
<name>A0A1S9N839_CLOBE</name>
<sequence length="74" mass="8822">MSKKHMAIAIDEYEGTFGLVTIENILEEIIGEIRDELDIKNSKILKNLRIYIFKNFRIYEFYNILIKSRLLLTL</sequence>
<dbReference type="RefSeq" id="WP_078115718.1">
    <property type="nucleotide sequence ID" value="NZ_CP144906.1"/>
</dbReference>
<dbReference type="SUPFAM" id="SSF54631">
    <property type="entry name" value="CBS-domain pair"/>
    <property type="match status" value="1"/>
</dbReference>
<dbReference type="GO" id="GO:0005886">
    <property type="term" value="C:plasma membrane"/>
    <property type="evidence" value="ECO:0007669"/>
    <property type="project" value="TreeGrafter"/>
</dbReference>
<reference evidence="3 4" key="1">
    <citation type="submission" date="2017-02" db="EMBL/GenBank/DDBJ databases">
        <title>Genome sequence of Clostridium beijerinckii Br21.</title>
        <authorList>
            <person name="Fonseca B.C."/>
            <person name="Guazzaroni M.E."/>
            <person name="Riano-Pachon D.M."/>
            <person name="Reginatto V."/>
        </authorList>
    </citation>
    <scope>NUCLEOTIDE SEQUENCE [LARGE SCALE GENOMIC DNA]</scope>
    <source>
        <strain evidence="3 4">Br21</strain>
    </source>
</reference>
<dbReference type="Gene3D" id="3.90.1280.20">
    <property type="match status" value="1"/>
</dbReference>
<evidence type="ECO:0000313" key="3">
    <source>
        <dbReference type="EMBL" id="OOP73719.1"/>
    </source>
</evidence>
<dbReference type="InterPro" id="IPR046342">
    <property type="entry name" value="CBS_dom_sf"/>
</dbReference>
<evidence type="ECO:0000256" key="1">
    <source>
        <dbReference type="ARBA" id="ARBA00022737"/>
    </source>
</evidence>
<protein>
    <submittedName>
        <fullName evidence="3">Uncharacterized protein</fullName>
    </submittedName>
</protein>
<proteinExistence type="predicted"/>
<dbReference type="AlphaFoldDB" id="A0A1S9N839"/>
<keyword evidence="2" id="KW-0129">CBS domain</keyword>
<dbReference type="PANTHER" id="PTHR22777">
    <property type="entry name" value="HEMOLYSIN-RELATED"/>
    <property type="match status" value="1"/>
</dbReference>
<evidence type="ECO:0000313" key="4">
    <source>
        <dbReference type="Proteomes" id="UP000190959"/>
    </source>
</evidence>
<accession>A0A1S9N839</accession>
<dbReference type="EMBL" id="MWMH01000003">
    <property type="protein sequence ID" value="OOP73719.1"/>
    <property type="molecule type" value="Genomic_DNA"/>
</dbReference>